<keyword evidence="3" id="KW-1185">Reference proteome</keyword>
<comment type="caution">
    <text evidence="2">The sequence shown here is derived from an EMBL/GenBank/DDBJ whole genome shotgun (WGS) entry which is preliminary data.</text>
</comment>
<proteinExistence type="predicted"/>
<evidence type="ECO:0000256" key="1">
    <source>
        <dbReference type="SAM" id="SignalP"/>
    </source>
</evidence>
<sequence>MIVYKLCSVILLALTTKLVSSAPSLNKSPKVSSDLVIAANDDILNDEVPRTSNHSLNSTHFDLKTSSGKVESSTSLTTKQPAIKSKSFNLTSSNTSSISNFTANGSQSTTELINLLLDFFSGIFNAPFEKSTVHSHQASTSSLVATTFSERQSHVSHKHNRPFSVNPFYYISSPSLRFFLPFGRFFRNV</sequence>
<dbReference type="EMBL" id="CAKKLH010000001">
    <property type="protein sequence ID" value="CAH0098261.1"/>
    <property type="molecule type" value="Genomic_DNA"/>
</dbReference>
<feature type="signal peptide" evidence="1">
    <location>
        <begin position="1"/>
        <end position="21"/>
    </location>
</feature>
<organism evidence="2 3">
    <name type="scientific">Daphnia galeata</name>
    <dbReference type="NCBI Taxonomy" id="27404"/>
    <lineage>
        <taxon>Eukaryota</taxon>
        <taxon>Metazoa</taxon>
        <taxon>Ecdysozoa</taxon>
        <taxon>Arthropoda</taxon>
        <taxon>Crustacea</taxon>
        <taxon>Branchiopoda</taxon>
        <taxon>Diplostraca</taxon>
        <taxon>Cladocera</taxon>
        <taxon>Anomopoda</taxon>
        <taxon>Daphniidae</taxon>
        <taxon>Daphnia</taxon>
    </lineage>
</organism>
<feature type="chain" id="PRO_5035266621" evidence="1">
    <location>
        <begin position="22"/>
        <end position="189"/>
    </location>
</feature>
<gene>
    <name evidence="2" type="ORF">DGAL_LOCUS308</name>
</gene>
<reference evidence="2" key="1">
    <citation type="submission" date="2021-11" db="EMBL/GenBank/DDBJ databases">
        <authorList>
            <person name="Schell T."/>
        </authorList>
    </citation>
    <scope>NUCLEOTIDE SEQUENCE</scope>
    <source>
        <strain evidence="2">M5</strain>
    </source>
</reference>
<keyword evidence="1" id="KW-0732">Signal</keyword>
<protein>
    <submittedName>
        <fullName evidence="2">Uncharacterized protein</fullName>
    </submittedName>
</protein>
<evidence type="ECO:0000313" key="3">
    <source>
        <dbReference type="Proteomes" id="UP000789390"/>
    </source>
</evidence>
<name>A0A8J2RAD7_9CRUS</name>
<accession>A0A8J2RAD7</accession>
<dbReference type="Proteomes" id="UP000789390">
    <property type="component" value="Unassembled WGS sequence"/>
</dbReference>
<dbReference type="AlphaFoldDB" id="A0A8J2RAD7"/>
<evidence type="ECO:0000313" key="2">
    <source>
        <dbReference type="EMBL" id="CAH0098261.1"/>
    </source>
</evidence>